<evidence type="ECO:0000313" key="2">
    <source>
        <dbReference type="EMBL" id="MDR7072855.1"/>
    </source>
</evidence>
<accession>A0ABU1U071</accession>
<dbReference type="EMBL" id="JAVDWA010000002">
    <property type="protein sequence ID" value="MDR7072855.1"/>
    <property type="molecule type" value="Genomic_DNA"/>
</dbReference>
<dbReference type="Proteomes" id="UP001258181">
    <property type="component" value="Unassembled WGS sequence"/>
</dbReference>
<evidence type="ECO:0008006" key="4">
    <source>
        <dbReference type="Google" id="ProtNLM"/>
    </source>
</evidence>
<keyword evidence="1" id="KW-0472">Membrane</keyword>
<keyword evidence="3" id="KW-1185">Reference proteome</keyword>
<comment type="caution">
    <text evidence="2">The sequence shown here is derived from an EMBL/GenBank/DDBJ whole genome shotgun (WGS) entry which is preliminary data.</text>
</comment>
<protein>
    <recommendedName>
        <fullName evidence="4">DUF3899 domain-containing protein</fullName>
    </recommendedName>
</protein>
<feature type="transmembrane region" description="Helical" evidence="1">
    <location>
        <begin position="28"/>
        <end position="48"/>
    </location>
</feature>
<dbReference type="RefSeq" id="WP_310258160.1">
    <property type="nucleotide sequence ID" value="NZ_JAVDWA010000002.1"/>
</dbReference>
<keyword evidence="1" id="KW-1133">Transmembrane helix</keyword>
<evidence type="ECO:0000313" key="3">
    <source>
        <dbReference type="Proteomes" id="UP001258181"/>
    </source>
</evidence>
<evidence type="ECO:0000256" key="1">
    <source>
        <dbReference type="SAM" id="Phobius"/>
    </source>
</evidence>
<organism evidence="2 3">
    <name type="scientific">Fictibacillus barbaricus</name>
    <dbReference type="NCBI Taxonomy" id="182136"/>
    <lineage>
        <taxon>Bacteria</taxon>
        <taxon>Bacillati</taxon>
        <taxon>Bacillota</taxon>
        <taxon>Bacilli</taxon>
        <taxon>Bacillales</taxon>
        <taxon>Fictibacillaceae</taxon>
        <taxon>Fictibacillus</taxon>
    </lineage>
</organism>
<name>A0ABU1U071_9BACL</name>
<keyword evidence="1" id="KW-0812">Transmembrane</keyword>
<feature type="transmembrane region" description="Helical" evidence="1">
    <location>
        <begin position="5"/>
        <end position="22"/>
    </location>
</feature>
<reference evidence="2 3" key="1">
    <citation type="submission" date="2023-07" db="EMBL/GenBank/DDBJ databases">
        <title>Sorghum-associated microbial communities from plants grown in Nebraska, USA.</title>
        <authorList>
            <person name="Schachtman D."/>
        </authorList>
    </citation>
    <scope>NUCLEOTIDE SEQUENCE [LARGE SCALE GENOMIC DNA]</scope>
    <source>
        <strain evidence="2 3">BE211</strain>
    </source>
</reference>
<proteinExistence type="predicted"/>
<gene>
    <name evidence="2" type="ORF">J2X07_001832</name>
</gene>
<sequence length="88" mass="9889">MGKTILSAIIGCFVIFGFLFAVTGRLQWALIGSFLVFVGGIKYIRIQLKEAANEIEYDERVYDNHRKFSFQSLATSQLLLLISLLASI</sequence>